<dbReference type="SUPFAM" id="SSF48403">
    <property type="entry name" value="Ankyrin repeat"/>
    <property type="match status" value="2"/>
</dbReference>
<name>G4Z9M0_PHYSP</name>
<dbReference type="InParanoid" id="G4Z9M0"/>
<evidence type="ECO:0000313" key="2">
    <source>
        <dbReference type="Proteomes" id="UP000002640"/>
    </source>
</evidence>
<keyword evidence="2" id="KW-1185">Reference proteome</keyword>
<reference evidence="1 2" key="1">
    <citation type="journal article" date="2006" name="Science">
        <title>Phytophthora genome sequences uncover evolutionary origins and mechanisms of pathogenesis.</title>
        <authorList>
            <person name="Tyler B.M."/>
            <person name="Tripathy S."/>
            <person name="Zhang X."/>
            <person name="Dehal P."/>
            <person name="Jiang R.H."/>
            <person name="Aerts A."/>
            <person name="Arredondo F.D."/>
            <person name="Baxter L."/>
            <person name="Bensasson D."/>
            <person name="Beynon J.L."/>
            <person name="Chapman J."/>
            <person name="Damasceno C.M."/>
            <person name="Dorrance A.E."/>
            <person name="Dou D."/>
            <person name="Dickerman A.W."/>
            <person name="Dubchak I.L."/>
            <person name="Garbelotto M."/>
            <person name="Gijzen M."/>
            <person name="Gordon S.G."/>
            <person name="Govers F."/>
            <person name="Grunwald N.J."/>
            <person name="Huang W."/>
            <person name="Ivors K.L."/>
            <person name="Jones R.W."/>
            <person name="Kamoun S."/>
            <person name="Krampis K."/>
            <person name="Lamour K.H."/>
            <person name="Lee M.K."/>
            <person name="McDonald W.H."/>
            <person name="Medina M."/>
            <person name="Meijer H.J."/>
            <person name="Nordberg E.K."/>
            <person name="Maclean D.J."/>
            <person name="Ospina-Giraldo M.D."/>
            <person name="Morris P.F."/>
            <person name="Phuntumart V."/>
            <person name="Putnam N.H."/>
            <person name="Rash S."/>
            <person name="Rose J.K."/>
            <person name="Sakihama Y."/>
            <person name="Salamov A.A."/>
            <person name="Savidor A."/>
            <person name="Scheuring C.F."/>
            <person name="Smith B.M."/>
            <person name="Sobral B.W."/>
            <person name="Terry A."/>
            <person name="Torto-Alalibo T.A."/>
            <person name="Win J."/>
            <person name="Xu Z."/>
            <person name="Zhang H."/>
            <person name="Grigoriev I.V."/>
            <person name="Rokhsar D.S."/>
            <person name="Boore J.L."/>
        </authorList>
    </citation>
    <scope>NUCLEOTIDE SEQUENCE [LARGE SCALE GENOMIC DNA]</scope>
    <source>
        <strain evidence="1 2">P6497</strain>
    </source>
</reference>
<dbReference type="PANTHER" id="PTHR46586:SF3">
    <property type="entry name" value="ANKYRIN REPEAT-CONTAINING PROTEIN"/>
    <property type="match status" value="1"/>
</dbReference>
<organism evidence="1 2">
    <name type="scientific">Phytophthora sojae (strain P6497)</name>
    <name type="common">Soybean stem and root rot agent</name>
    <name type="synonym">Phytophthora megasperma f. sp. glycines</name>
    <dbReference type="NCBI Taxonomy" id="1094619"/>
    <lineage>
        <taxon>Eukaryota</taxon>
        <taxon>Sar</taxon>
        <taxon>Stramenopiles</taxon>
        <taxon>Oomycota</taxon>
        <taxon>Peronosporomycetes</taxon>
        <taxon>Peronosporales</taxon>
        <taxon>Peronosporaceae</taxon>
        <taxon>Phytophthora</taxon>
    </lineage>
</organism>
<dbReference type="GeneID" id="20663205"/>
<dbReference type="Pfam" id="PF12796">
    <property type="entry name" value="Ank_2"/>
    <property type="match status" value="3"/>
</dbReference>
<sequence length="608" mass="68479">MVSNTCTHATCDLPLLTKVRVVGRHCLSSEMPHVLLAIDSLLDDFSAGKKAHEVYKRTGSLRLMQYVAAREPFEEMDPFYRRSQFNRTVEIAAAAGDLAAVKWLLESYKPKQYLTKAVAAAAANGHLHILRWLFDNHHEIGYWGCTEMCGALLNKHAEVVKWLQQHAVPHKDSLKKVMEAAAAAGNVKVVEWLFKECHASAEDALWSAQTNKQWGTASWILDNCNIIGPWIDWDLPAKDGALSFLKYLRSRSIGGPGFYTLQVAAWNGHLEIVEWLHSELRVPFSPTVWHAADNGHLEVVKWLHDNGYKHGRAAVMDSAAMHGRLDVVKWLHEHRSEGCSEQAMDGAALEGHLEVVQWLHEHRSEGCTNAAMNAAASRGHLDVVKWLYTHRREGCTHVAMDSAAENGHLDVVKWLQENRSEGCTSAAMDAAASNGHLNVVKWLHDNRSEGCTTKALDMAAENGHFEVVKWLHANRTEGCTTDAMDTAAANGHFAIVKWLHENREEGCTIAAMTQAILGNHFEVALFLDSHRSEGFVFHRNSIIRLPLELMQWLIAKYAANLNGCEFEVERCDWRFNEWCRRVNLRMAHQNEESVWWECHPGTILLEAP</sequence>
<protein>
    <recommendedName>
        <fullName evidence="3">Ankyrin repeat-containing domain</fullName>
    </recommendedName>
</protein>
<dbReference type="SMART" id="SM00248">
    <property type="entry name" value="ANK"/>
    <property type="match status" value="6"/>
</dbReference>
<dbReference type="Proteomes" id="UP000002640">
    <property type="component" value="Unassembled WGS sequence"/>
</dbReference>
<dbReference type="KEGG" id="psoj:PHYSODRAFT_557013"/>
<dbReference type="InterPro" id="IPR036770">
    <property type="entry name" value="Ankyrin_rpt-contain_sf"/>
</dbReference>
<dbReference type="OMA" id="LELMQWL"/>
<dbReference type="SMR" id="G4Z9M0"/>
<dbReference type="InterPro" id="IPR052050">
    <property type="entry name" value="SecEffector_AnkRepeat"/>
</dbReference>
<dbReference type="Gene3D" id="1.25.40.20">
    <property type="entry name" value="Ankyrin repeat-containing domain"/>
    <property type="match status" value="4"/>
</dbReference>
<evidence type="ECO:0000313" key="1">
    <source>
        <dbReference type="EMBL" id="EGZ19134.1"/>
    </source>
</evidence>
<proteinExistence type="predicted"/>
<dbReference type="RefSeq" id="XP_009521851.1">
    <property type="nucleotide sequence ID" value="XM_009523556.1"/>
</dbReference>
<accession>G4Z9M0</accession>
<evidence type="ECO:0008006" key="3">
    <source>
        <dbReference type="Google" id="ProtNLM"/>
    </source>
</evidence>
<gene>
    <name evidence="1" type="ORF">PHYSODRAFT_557013</name>
</gene>
<dbReference type="AlphaFoldDB" id="G4Z9M0"/>
<dbReference type="EMBL" id="JH159153">
    <property type="protein sequence ID" value="EGZ19134.1"/>
    <property type="molecule type" value="Genomic_DNA"/>
</dbReference>
<dbReference type="InterPro" id="IPR002110">
    <property type="entry name" value="Ankyrin_rpt"/>
</dbReference>
<dbReference type="PANTHER" id="PTHR46586">
    <property type="entry name" value="ANKYRIN REPEAT-CONTAINING PROTEIN"/>
    <property type="match status" value="1"/>
</dbReference>